<proteinExistence type="predicted"/>
<name>S3BPP7_OPHP1</name>
<dbReference type="HOGENOM" id="CLU_2543167_0_0_1"/>
<dbReference type="Proteomes" id="UP000016923">
    <property type="component" value="Unassembled WGS sequence"/>
</dbReference>
<feature type="region of interest" description="Disordered" evidence="1">
    <location>
        <begin position="1"/>
        <end position="83"/>
    </location>
</feature>
<organism evidence="2 3">
    <name type="scientific">Ophiostoma piceae (strain UAMH 11346)</name>
    <name type="common">Sap stain fungus</name>
    <dbReference type="NCBI Taxonomy" id="1262450"/>
    <lineage>
        <taxon>Eukaryota</taxon>
        <taxon>Fungi</taxon>
        <taxon>Dikarya</taxon>
        <taxon>Ascomycota</taxon>
        <taxon>Pezizomycotina</taxon>
        <taxon>Sordariomycetes</taxon>
        <taxon>Sordariomycetidae</taxon>
        <taxon>Ophiostomatales</taxon>
        <taxon>Ophiostomataceae</taxon>
        <taxon>Ophiostoma</taxon>
    </lineage>
</organism>
<dbReference type="VEuPathDB" id="FungiDB:F503_03947"/>
<evidence type="ECO:0000313" key="2">
    <source>
        <dbReference type="EMBL" id="EPE02362.1"/>
    </source>
</evidence>
<protein>
    <submittedName>
        <fullName evidence="2">Uncharacterized protein</fullName>
    </submittedName>
</protein>
<keyword evidence="3" id="KW-1185">Reference proteome</keyword>
<evidence type="ECO:0000313" key="3">
    <source>
        <dbReference type="Proteomes" id="UP000016923"/>
    </source>
</evidence>
<feature type="compositionally biased region" description="Acidic residues" evidence="1">
    <location>
        <begin position="71"/>
        <end position="83"/>
    </location>
</feature>
<dbReference type="AlphaFoldDB" id="S3BPP7"/>
<gene>
    <name evidence="2" type="ORF">F503_03947</name>
</gene>
<sequence>MTPPNQTPDSSDQASHSSLIVHTGKEDTNPQKQSDSSRDLGAAKIAGWKTSTLHEKLQSESLTFESKDRDSDSDDDSIQLEEG</sequence>
<feature type="compositionally biased region" description="Polar residues" evidence="1">
    <location>
        <begin position="7"/>
        <end position="20"/>
    </location>
</feature>
<reference evidence="2 3" key="1">
    <citation type="journal article" date="2013" name="BMC Genomics">
        <title>The genome and transcriptome of the pine saprophyte Ophiostoma piceae, and a comparison with the bark beetle-associated pine pathogen Grosmannia clavigera.</title>
        <authorList>
            <person name="Haridas S."/>
            <person name="Wang Y."/>
            <person name="Lim L."/>
            <person name="Massoumi Alamouti S."/>
            <person name="Jackman S."/>
            <person name="Docking R."/>
            <person name="Robertson G."/>
            <person name="Birol I."/>
            <person name="Bohlmann J."/>
            <person name="Breuil C."/>
        </authorList>
    </citation>
    <scope>NUCLEOTIDE SEQUENCE [LARGE SCALE GENOMIC DNA]</scope>
    <source>
        <strain evidence="2 3">UAMH 11346</strain>
    </source>
</reference>
<accession>S3BPP7</accession>
<dbReference type="EMBL" id="KE148180">
    <property type="protein sequence ID" value="EPE02362.1"/>
    <property type="molecule type" value="Genomic_DNA"/>
</dbReference>
<evidence type="ECO:0000256" key="1">
    <source>
        <dbReference type="SAM" id="MobiDB-lite"/>
    </source>
</evidence>